<comment type="caution">
    <text evidence="2">The sequence shown here is derived from an EMBL/GenBank/DDBJ whole genome shotgun (WGS) entry which is preliminary data.</text>
</comment>
<keyword evidence="1" id="KW-0812">Transmembrane</keyword>
<dbReference type="AlphaFoldDB" id="A0A0Q9ZEG1"/>
<dbReference type="STRING" id="270918.APR42_12675"/>
<organism evidence="2 3">
    <name type="scientific">Salegentibacter mishustinae</name>
    <dbReference type="NCBI Taxonomy" id="270918"/>
    <lineage>
        <taxon>Bacteria</taxon>
        <taxon>Pseudomonadati</taxon>
        <taxon>Bacteroidota</taxon>
        <taxon>Flavobacteriia</taxon>
        <taxon>Flavobacteriales</taxon>
        <taxon>Flavobacteriaceae</taxon>
        <taxon>Salegentibacter</taxon>
    </lineage>
</organism>
<keyword evidence="1" id="KW-1133">Transmembrane helix</keyword>
<evidence type="ECO:0000256" key="1">
    <source>
        <dbReference type="SAM" id="Phobius"/>
    </source>
</evidence>
<proteinExistence type="predicted"/>
<dbReference type="Pfam" id="PF05751">
    <property type="entry name" value="FixH"/>
    <property type="match status" value="1"/>
</dbReference>
<dbReference type="RefSeq" id="WP_057483243.1">
    <property type="nucleotide sequence ID" value="NZ_BMWR01000007.1"/>
</dbReference>
<name>A0A0Q9ZEG1_9FLAO</name>
<feature type="transmembrane region" description="Helical" evidence="1">
    <location>
        <begin position="6"/>
        <end position="25"/>
    </location>
</feature>
<keyword evidence="1" id="KW-0472">Membrane</keyword>
<dbReference type="EMBL" id="LKTP01000037">
    <property type="protein sequence ID" value="KRG27348.1"/>
    <property type="molecule type" value="Genomic_DNA"/>
</dbReference>
<accession>A0A0Q9ZEG1</accession>
<reference evidence="2" key="1">
    <citation type="submission" date="2015-10" db="EMBL/GenBank/DDBJ databases">
        <title>Draft genome sequence of Salegentibacter mishustinae KCTC 12263.</title>
        <authorList>
            <person name="Lin W."/>
            <person name="Zheng Q."/>
        </authorList>
    </citation>
    <scope>NUCLEOTIDE SEQUENCE [LARGE SCALE GENOMIC DNA]</scope>
    <source>
        <strain evidence="2">KCTC 12263</strain>
    </source>
</reference>
<protein>
    <submittedName>
        <fullName evidence="2">Cytochrome C oxidase Cbb3</fullName>
    </submittedName>
</protein>
<evidence type="ECO:0000313" key="2">
    <source>
        <dbReference type="EMBL" id="KRG27348.1"/>
    </source>
</evidence>
<dbReference type="OrthoDB" id="1493774at2"/>
<dbReference type="InterPro" id="IPR008620">
    <property type="entry name" value="FixH"/>
</dbReference>
<dbReference type="Proteomes" id="UP000051643">
    <property type="component" value="Unassembled WGS sequence"/>
</dbReference>
<gene>
    <name evidence="2" type="ORF">APR42_12675</name>
</gene>
<evidence type="ECO:0000313" key="3">
    <source>
        <dbReference type="Proteomes" id="UP000051643"/>
    </source>
</evidence>
<keyword evidence="3" id="KW-1185">Reference proteome</keyword>
<sequence length="148" mass="17749">MKINWGTGIVIGMALFISFIMYLVINMLTDKKFDHDLVTEEYYQEELHYQEEINAETNAFSLEENITDKRVKDGWLIEFPENLELSKISGNLNFYRPSNEKLDFNIPLELSSHQVFIKNEQLVKGRWNIKIHWEYEETPYLYKNEIVY</sequence>